<dbReference type="RefSeq" id="WP_309937536.1">
    <property type="nucleotide sequence ID" value="NZ_AP025305.1"/>
</dbReference>
<dbReference type="PRINTS" id="PR00099">
    <property type="entry name" value="CPSGATASE"/>
</dbReference>
<dbReference type="InterPro" id="IPR006221">
    <property type="entry name" value="TrpG/PapA_dom"/>
</dbReference>
<evidence type="ECO:0000313" key="4">
    <source>
        <dbReference type="Proteomes" id="UP001185092"/>
    </source>
</evidence>
<dbReference type="CDD" id="cd01743">
    <property type="entry name" value="GATase1_Anthranilate_Synthase"/>
    <property type="match status" value="1"/>
</dbReference>
<evidence type="ECO:0000313" key="3">
    <source>
        <dbReference type="EMBL" id="MDR6238066.1"/>
    </source>
</evidence>
<dbReference type="InterPro" id="IPR029062">
    <property type="entry name" value="Class_I_gatase-like"/>
</dbReference>
<evidence type="ECO:0000256" key="1">
    <source>
        <dbReference type="ARBA" id="ARBA00022962"/>
    </source>
</evidence>
<reference evidence="3" key="1">
    <citation type="submission" date="2023-07" db="EMBL/GenBank/DDBJ databases">
        <title>Genomic Encyclopedia of Type Strains, Phase IV (KMG-IV): sequencing the most valuable type-strain genomes for metagenomic binning, comparative biology and taxonomic classification.</title>
        <authorList>
            <person name="Goeker M."/>
        </authorList>
    </citation>
    <scope>NUCLEOTIDE SEQUENCE</scope>
    <source>
        <strain evidence="3">DSM 26174</strain>
    </source>
</reference>
<keyword evidence="4" id="KW-1185">Reference proteome</keyword>
<dbReference type="SUPFAM" id="SSF52317">
    <property type="entry name" value="Class I glutamine amidotransferase-like"/>
    <property type="match status" value="1"/>
</dbReference>
<dbReference type="PROSITE" id="PS51273">
    <property type="entry name" value="GATASE_TYPE_1"/>
    <property type="match status" value="1"/>
</dbReference>
<keyword evidence="3" id="KW-0456">Lyase</keyword>
<protein>
    <submittedName>
        <fullName evidence="3">Anthranilate synthase component 2</fullName>
        <ecNumber evidence="3">4.1.3.27</ecNumber>
    </submittedName>
</protein>
<dbReference type="GO" id="GO:0004049">
    <property type="term" value="F:anthranilate synthase activity"/>
    <property type="evidence" value="ECO:0007669"/>
    <property type="project" value="UniProtKB-EC"/>
</dbReference>
<name>A0AAE3XLN8_9BACT</name>
<gene>
    <name evidence="3" type="ORF">HNQ88_001042</name>
</gene>
<dbReference type="EMBL" id="JAVDQD010000001">
    <property type="protein sequence ID" value="MDR6238066.1"/>
    <property type="molecule type" value="Genomic_DNA"/>
</dbReference>
<feature type="domain" description="Glutamine amidotransferase" evidence="2">
    <location>
        <begin position="3"/>
        <end position="181"/>
    </location>
</feature>
<dbReference type="PANTHER" id="PTHR43418:SF4">
    <property type="entry name" value="MULTIFUNCTIONAL TRYPTOPHAN BIOSYNTHESIS PROTEIN"/>
    <property type="match status" value="1"/>
</dbReference>
<dbReference type="GO" id="GO:0000162">
    <property type="term" value="P:L-tryptophan biosynthetic process"/>
    <property type="evidence" value="ECO:0007669"/>
    <property type="project" value="TreeGrafter"/>
</dbReference>
<dbReference type="PRINTS" id="PR00096">
    <property type="entry name" value="GATASE"/>
</dbReference>
<dbReference type="AlphaFoldDB" id="A0AAE3XLN8"/>
<dbReference type="NCBIfam" id="TIGR00566">
    <property type="entry name" value="trpG_papA"/>
    <property type="match status" value="1"/>
</dbReference>
<sequence>MILLVDNFDSFTYNLVDYFARLGEKCLVRRNDVSLEELDKLDFDKIVLSPGPGKPEDAGNLMKVIDAYHLKYPMLGICLGHQALASYFGGNIKKALRPMHGKVSNVKNFQIGVFKGLPEQFDVVRYHSLVVDNLPDMLEKTALVDTGEIMGLRHVELPLEGVQFHPEAILTENGLKILHNWIQYNNSDH</sequence>
<keyword evidence="1" id="KW-0315">Glutamine amidotransferase</keyword>
<dbReference type="EC" id="4.1.3.27" evidence="3"/>
<dbReference type="FunFam" id="3.40.50.880:FF:000003">
    <property type="entry name" value="Anthranilate synthase component II"/>
    <property type="match status" value="1"/>
</dbReference>
<comment type="caution">
    <text evidence="3">The sequence shown here is derived from an EMBL/GenBank/DDBJ whole genome shotgun (WGS) entry which is preliminary data.</text>
</comment>
<dbReference type="InterPro" id="IPR017926">
    <property type="entry name" value="GATASE"/>
</dbReference>
<dbReference type="PANTHER" id="PTHR43418">
    <property type="entry name" value="MULTIFUNCTIONAL TRYPTOPHAN BIOSYNTHESIS PROTEIN-RELATED"/>
    <property type="match status" value="1"/>
</dbReference>
<dbReference type="PRINTS" id="PR00097">
    <property type="entry name" value="ANTSNTHASEII"/>
</dbReference>
<dbReference type="Gene3D" id="3.40.50.880">
    <property type="match status" value="1"/>
</dbReference>
<evidence type="ECO:0000259" key="2">
    <source>
        <dbReference type="Pfam" id="PF00117"/>
    </source>
</evidence>
<organism evidence="3 4">
    <name type="scientific">Aureibacter tunicatorum</name>
    <dbReference type="NCBI Taxonomy" id="866807"/>
    <lineage>
        <taxon>Bacteria</taxon>
        <taxon>Pseudomonadati</taxon>
        <taxon>Bacteroidota</taxon>
        <taxon>Cytophagia</taxon>
        <taxon>Cytophagales</taxon>
        <taxon>Persicobacteraceae</taxon>
        <taxon>Aureibacter</taxon>
    </lineage>
</organism>
<dbReference type="Proteomes" id="UP001185092">
    <property type="component" value="Unassembled WGS sequence"/>
</dbReference>
<dbReference type="InterPro" id="IPR050472">
    <property type="entry name" value="Anth_synth/Amidotransfase"/>
</dbReference>
<dbReference type="Pfam" id="PF00117">
    <property type="entry name" value="GATase"/>
    <property type="match status" value="1"/>
</dbReference>
<accession>A0AAE3XLN8</accession>
<proteinExistence type="predicted"/>
<dbReference type="GO" id="GO:0005829">
    <property type="term" value="C:cytosol"/>
    <property type="evidence" value="ECO:0007669"/>
    <property type="project" value="TreeGrafter"/>
</dbReference>